<feature type="compositionally biased region" description="Basic residues" evidence="3">
    <location>
        <begin position="1212"/>
        <end position="1224"/>
    </location>
</feature>
<organism evidence="6 7">
    <name type="scientific">Mytilus galloprovincialis</name>
    <name type="common">Mediterranean mussel</name>
    <dbReference type="NCBI Taxonomy" id="29158"/>
    <lineage>
        <taxon>Eukaryota</taxon>
        <taxon>Metazoa</taxon>
        <taxon>Spiralia</taxon>
        <taxon>Lophotrochozoa</taxon>
        <taxon>Mollusca</taxon>
        <taxon>Bivalvia</taxon>
        <taxon>Autobranchia</taxon>
        <taxon>Pteriomorphia</taxon>
        <taxon>Mytilida</taxon>
        <taxon>Mytiloidea</taxon>
        <taxon>Mytilidae</taxon>
        <taxon>Mytilinae</taxon>
        <taxon>Mytilus</taxon>
    </lineage>
</organism>
<dbReference type="InterPro" id="IPR036517">
    <property type="entry name" value="FF_domain_sf"/>
</dbReference>
<dbReference type="InterPro" id="IPR027417">
    <property type="entry name" value="P-loop_NTPase"/>
</dbReference>
<feature type="compositionally biased region" description="Low complexity" evidence="3">
    <location>
        <begin position="980"/>
        <end position="990"/>
    </location>
</feature>
<feature type="region of interest" description="Disordered" evidence="3">
    <location>
        <begin position="1064"/>
        <end position="1099"/>
    </location>
</feature>
<dbReference type="PROSITE" id="PS51852">
    <property type="entry name" value="PG1"/>
    <property type="match status" value="1"/>
</dbReference>
<dbReference type="Gene3D" id="3.40.50.300">
    <property type="entry name" value="P-loop containing nucleotide triphosphate hydrolases"/>
    <property type="match status" value="1"/>
</dbReference>
<dbReference type="GO" id="GO:0005829">
    <property type="term" value="C:cytosol"/>
    <property type="evidence" value="ECO:0007669"/>
    <property type="project" value="TreeGrafter"/>
</dbReference>
<dbReference type="EMBL" id="UYJE01005104">
    <property type="protein sequence ID" value="VDI33985.1"/>
    <property type="molecule type" value="Genomic_DNA"/>
</dbReference>
<evidence type="ECO:0000256" key="1">
    <source>
        <dbReference type="ARBA" id="ARBA00022468"/>
    </source>
</evidence>
<dbReference type="PANTHER" id="PTHR46005:SF4">
    <property type="entry name" value="RHO GTPASE-ACTIVATING PROTEIN 190"/>
    <property type="match status" value="1"/>
</dbReference>
<evidence type="ECO:0000313" key="7">
    <source>
        <dbReference type="Proteomes" id="UP000596742"/>
    </source>
</evidence>
<dbReference type="Proteomes" id="UP000596742">
    <property type="component" value="Unassembled WGS sequence"/>
</dbReference>
<dbReference type="InterPro" id="IPR001806">
    <property type="entry name" value="Small_GTPase"/>
</dbReference>
<feature type="compositionally biased region" description="Polar residues" evidence="3">
    <location>
        <begin position="1270"/>
        <end position="1286"/>
    </location>
</feature>
<comment type="caution">
    <text evidence="6">The sequence shown here is derived from an EMBL/GenBank/DDBJ whole genome shotgun (WGS) entry which is preliminary data.</text>
</comment>
<feature type="region of interest" description="Disordered" evidence="3">
    <location>
        <begin position="1175"/>
        <end position="1291"/>
    </location>
</feature>
<evidence type="ECO:0000259" key="5">
    <source>
        <dbReference type="PROSITE" id="PS51853"/>
    </source>
</evidence>
<feature type="domain" description="PG1 pseudoGTPase" evidence="4">
    <location>
        <begin position="593"/>
        <end position="758"/>
    </location>
</feature>
<dbReference type="InterPro" id="IPR039006">
    <property type="entry name" value="RhoGAP_pG2"/>
</dbReference>
<dbReference type="CDD" id="cd22207">
    <property type="entry name" value="pseudoGTPaseD_p190RhoGAP"/>
    <property type="match status" value="1"/>
</dbReference>
<proteinExistence type="predicted"/>
<dbReference type="Pfam" id="PF16512">
    <property type="entry name" value="RhoGAP-FF1"/>
    <property type="match status" value="1"/>
</dbReference>
<evidence type="ECO:0000256" key="3">
    <source>
        <dbReference type="SAM" id="MobiDB-lite"/>
    </source>
</evidence>
<gene>
    <name evidence="6" type="ORF">MGAL_10B048905</name>
</gene>
<dbReference type="Pfam" id="PF00071">
    <property type="entry name" value="Ras"/>
    <property type="match status" value="1"/>
</dbReference>
<feature type="compositionally biased region" description="Low complexity" evidence="3">
    <location>
        <begin position="1225"/>
        <end position="1234"/>
    </location>
</feature>
<dbReference type="SMART" id="SM00441">
    <property type="entry name" value="FF"/>
    <property type="match status" value="3"/>
</dbReference>
<dbReference type="PROSITE" id="PS51853">
    <property type="entry name" value="PG2"/>
    <property type="match status" value="1"/>
</dbReference>
<dbReference type="GO" id="GO:0005525">
    <property type="term" value="F:GTP binding"/>
    <property type="evidence" value="ECO:0007669"/>
    <property type="project" value="InterPro"/>
</dbReference>
<dbReference type="GO" id="GO:0008361">
    <property type="term" value="P:regulation of cell size"/>
    <property type="evidence" value="ECO:0007669"/>
    <property type="project" value="TreeGrafter"/>
</dbReference>
<sequence length="1323" mass="152203">MAKKTDDRTFNVSVIGLSGTEKDKGPIGVGKSCFCNRFICQVADKYSHDHISVLSQSDFAGRVINNDHFLYWGEVTKTDDGSNFTFHVIEQTEFIDDVSFQPFKTGRTDPYHKRCIMTKVQSAEKLMYICKDQLGMETDSSYEQKIMPDGKLNVDGFICCFDVSQSQQRTLEHQVEFVIHLLNGVLKNKKPVVLVTTKTDEVNERYLKEAEKIVARKEYKNNIPLIGTSAHENVNIELAFMTLAHLIDKTKTRPKIIPFSEAVKQRKEILDVATEAYKSLLKLQVLDSKAVWSPTKRRLEKDSDFGHYVDLFGTDSAKRLFRRHIAYLREEQIKKREQFFLKKLPETINHFLPDLISINDKPWSGCQRYIADHPDYDTYFVEVAPGDESWKSKQDFVENYSETRIPFDLLNSSDAEKCFRNHLDNLQAEYRKSQLKKKFKIALEENQHVIPGKGLEETYIFFVGKECYNDLLSQEREQVYEQHQGELRQKAKLEFQELLWEKLELFIRMIGTSDTYTQEDIKSITKDIEDDLRYRKLDKMEGERNIMLLNHLGFMECPSKDRCHFREKCAENKVQFLLASRPVRPEPQTITEPTECSPLNLVLLGKDGLATSIMKEIRLVYSNDEFQCFGKLYSLDYRTIEDDINVEFNTLAMFKPHVCICVYNSRESFDYLKTSLVTTDDNNFTLQDLPIAIVQAYNKNLSEKEQVILHERGQKIAQQLECVFIDIPFEYEVQDLFCRQQITRALESLGIEFNNDGRPLSEIMEPDLRVGMCLMCGDAFSAEIPLGPLLNSNPTQVRSDTNPSVTIEANLESMPDLTKQKIEVCCGSYHNFVAKIQKEEEEDVYHGFVLVFSPKRKASFCTMNAFADLLRRYWPSMPILILAITENGASSVFFQDEMSQSLIQKAIKVADDLGIEYMTTPPNFQKQALVYNNFLKEVWQKREEINESYYYEATSPPAYDESMSNRPPAPLPKPYDAYNTKSSTSNSQSTEDSDPLYDQPSRYRHPSDSEPERPSSTSPPPFRADQSGEYAQNGEHLVKPSVIKRRTNMNAAWALNERRLPSKASTLPTDIGQNFHENGNWSEQSRHPSTGSRESEETVWVENEQYASFYEMQRKSNLYSPQKRNSAGINAPLAKPEQIEIADYATVKDALGYPLIENDYASVCDQLPVGQLQRIKSTQRKAKDKNKLKTDRSNSPSEGSEGTGDDTIAILKKQRKRRSMKKGRSPGSSEGSRGAFSPQYSDDNFPGSPHGYHEEENPYDTIENYGTFPGSMTSSMDGELDLNSSGGWRRKKDIEKDTLRKQKKEEKLRRKEEVIFNYKRLSN</sequence>
<keyword evidence="1" id="KW-0343">GTPase activation</keyword>
<dbReference type="InterPro" id="IPR039007">
    <property type="entry name" value="pG1"/>
</dbReference>
<dbReference type="Gene3D" id="1.10.10.440">
    <property type="entry name" value="FF domain"/>
    <property type="match status" value="2"/>
</dbReference>
<dbReference type="GO" id="GO:0007266">
    <property type="term" value="P:Rho protein signal transduction"/>
    <property type="evidence" value="ECO:0007669"/>
    <property type="project" value="TreeGrafter"/>
</dbReference>
<dbReference type="InterPro" id="IPR032835">
    <property type="entry name" value="RhoGAP-FF1"/>
</dbReference>
<dbReference type="GO" id="GO:0003924">
    <property type="term" value="F:GTPase activity"/>
    <property type="evidence" value="ECO:0007669"/>
    <property type="project" value="InterPro"/>
</dbReference>
<keyword evidence="2" id="KW-0677">Repeat</keyword>
<feature type="domain" description="PG2 pseudoGTPase" evidence="5">
    <location>
        <begin position="769"/>
        <end position="944"/>
    </location>
</feature>
<dbReference type="PANTHER" id="PTHR46005">
    <property type="entry name" value="RHO GTPASE-ACTIVATING PROTEIN 190"/>
    <property type="match status" value="1"/>
</dbReference>
<dbReference type="InterPro" id="IPR002713">
    <property type="entry name" value="FF_domain"/>
</dbReference>
<dbReference type="GO" id="GO:0005096">
    <property type="term" value="F:GTPase activator activity"/>
    <property type="evidence" value="ECO:0007669"/>
    <property type="project" value="UniProtKB-KW"/>
</dbReference>
<evidence type="ECO:0000313" key="6">
    <source>
        <dbReference type="EMBL" id="VDI33985.1"/>
    </source>
</evidence>
<feature type="compositionally biased region" description="Polar residues" evidence="3">
    <location>
        <begin position="1064"/>
        <end position="1092"/>
    </location>
</feature>
<dbReference type="InterPro" id="IPR057284">
    <property type="entry name" value="FF_RHG35_4th"/>
</dbReference>
<reference evidence="6" key="1">
    <citation type="submission" date="2018-11" db="EMBL/GenBank/DDBJ databases">
        <authorList>
            <person name="Alioto T."/>
            <person name="Alioto T."/>
        </authorList>
    </citation>
    <scope>NUCLEOTIDE SEQUENCE</scope>
</reference>
<dbReference type="SUPFAM" id="SSF52540">
    <property type="entry name" value="P-loop containing nucleoside triphosphate hydrolases"/>
    <property type="match status" value="1"/>
</dbReference>
<protein>
    <submittedName>
        <fullName evidence="6">Rho GTPase-activating protein 5</fullName>
    </submittedName>
</protein>
<accession>A0A8B6EIV3</accession>
<evidence type="ECO:0000256" key="2">
    <source>
        <dbReference type="ARBA" id="ARBA00022737"/>
    </source>
</evidence>
<evidence type="ECO:0000259" key="4">
    <source>
        <dbReference type="PROSITE" id="PS51852"/>
    </source>
</evidence>
<dbReference type="Pfam" id="PF19518">
    <property type="entry name" value="RhoGAP_pG1_pG2"/>
    <property type="match status" value="1"/>
</dbReference>
<dbReference type="InterPro" id="IPR051978">
    <property type="entry name" value="Rho-GAP_domain"/>
</dbReference>
<feature type="region of interest" description="Disordered" evidence="3">
    <location>
        <begin position="956"/>
        <end position="1043"/>
    </location>
</feature>
<dbReference type="Pfam" id="PF23083">
    <property type="entry name" value="FF_RHG35_4th"/>
    <property type="match status" value="1"/>
</dbReference>
<dbReference type="InterPro" id="IPR045786">
    <property type="entry name" value="RhoGAP_pG1_pG2"/>
</dbReference>
<dbReference type="GO" id="GO:0050770">
    <property type="term" value="P:regulation of axonogenesis"/>
    <property type="evidence" value="ECO:0007669"/>
    <property type="project" value="TreeGrafter"/>
</dbReference>
<name>A0A8B6EIV3_MYTGA</name>
<keyword evidence="7" id="KW-1185">Reference proteome</keyword>